<keyword evidence="1" id="KW-0812">Transmembrane</keyword>
<comment type="caution">
    <text evidence="2">The sequence shown here is derived from an EMBL/GenBank/DDBJ whole genome shotgun (WGS) entry which is preliminary data.</text>
</comment>
<dbReference type="RefSeq" id="WP_238977193.1">
    <property type="nucleotide sequence ID" value="NZ_JABFUC010000007.1"/>
</dbReference>
<reference evidence="2 3" key="1">
    <citation type="submission" date="2020-05" db="EMBL/GenBank/DDBJ databases">
        <title>Comparative genomic analysis of denitrifying bacteria from Halomonas genus.</title>
        <authorList>
            <person name="Wang L."/>
            <person name="Shao Z."/>
        </authorList>
    </citation>
    <scope>NUCLEOTIDE SEQUENCE [LARGE SCALE GENOMIC DNA]</scope>
    <source>
        <strain evidence="2 3">A4</strain>
    </source>
</reference>
<feature type="transmembrane region" description="Helical" evidence="1">
    <location>
        <begin position="190"/>
        <end position="208"/>
    </location>
</feature>
<name>A0ABS9P8D2_9GAMM</name>
<feature type="transmembrane region" description="Helical" evidence="1">
    <location>
        <begin position="160"/>
        <end position="178"/>
    </location>
</feature>
<feature type="transmembrane region" description="Helical" evidence="1">
    <location>
        <begin position="25"/>
        <end position="55"/>
    </location>
</feature>
<protein>
    <submittedName>
        <fullName evidence="2">Uncharacterized protein</fullName>
    </submittedName>
</protein>
<organism evidence="2 3">
    <name type="scientific">Billgrantia campisalis</name>
    <dbReference type="NCBI Taxonomy" id="74661"/>
    <lineage>
        <taxon>Bacteria</taxon>
        <taxon>Pseudomonadati</taxon>
        <taxon>Pseudomonadota</taxon>
        <taxon>Gammaproteobacteria</taxon>
        <taxon>Oceanospirillales</taxon>
        <taxon>Halomonadaceae</taxon>
        <taxon>Billgrantia</taxon>
    </lineage>
</organism>
<keyword evidence="1" id="KW-0472">Membrane</keyword>
<evidence type="ECO:0000313" key="2">
    <source>
        <dbReference type="EMBL" id="MCG6658043.1"/>
    </source>
</evidence>
<evidence type="ECO:0000313" key="3">
    <source>
        <dbReference type="Proteomes" id="UP000814385"/>
    </source>
</evidence>
<gene>
    <name evidence="2" type="ORF">HOP52_09780</name>
</gene>
<feature type="transmembrane region" description="Helical" evidence="1">
    <location>
        <begin position="75"/>
        <end position="94"/>
    </location>
</feature>
<dbReference type="Proteomes" id="UP000814385">
    <property type="component" value="Unassembled WGS sequence"/>
</dbReference>
<proteinExistence type="predicted"/>
<feature type="transmembrane region" description="Helical" evidence="1">
    <location>
        <begin position="136"/>
        <end position="154"/>
    </location>
</feature>
<evidence type="ECO:0000256" key="1">
    <source>
        <dbReference type="SAM" id="Phobius"/>
    </source>
</evidence>
<accession>A0ABS9P8D2</accession>
<keyword evidence="3" id="KW-1185">Reference proteome</keyword>
<keyword evidence="1" id="KW-1133">Transmembrane helix</keyword>
<sequence>MAAKLVSGLRWNVSLGAKFLRVVPFFTLVVVFLTLVSQIAALLASFLPLKVIIMLGSDGIPRYFPSSFATLDRDSLIAALSAGTLGFFLLHFLAERMIGWVTSLSTSQLLSRSQKMVLFENQEELAASSYQRYSRALAGGVFIVLSLFGLVWFYPWMFTVIIGYFFLVKVVFLLLYQLSNGFRERLESKLPQTLNLFGGVGFFVAFGFLVTDFIFWSPPGVIIAIVALLLSRQVMQRAAGMVGDLTSLRRQQVKLDALFFHGKVLLPQQVHPEKTLWPLLAPEARQAWVAAVLDELVGPEQGELDCHWQQLGTPNVVGLRAMRANRQYLVKLFEVNRSSWALHEATLMAGYPNNLSAPCWVGTTQLQKFHCLVYALPQGAGPEVRQVKEFVQQLQGDLLAAQLKHEDVKRYQRSRAMLWQRLEANLIERLSVAAETPDQRQDLANLLKQMAHLHQQLKALPVVLLNPEITQDAIWIPAAKGEERATPILLNWGRWSLEPVGAGWPEDEKQLANLGEALRLAAEQRAELSRVNVEQAELAALAFALERECNRQRYVQALELVPRMLERLAVLETDDQPGTANAG</sequence>
<dbReference type="EMBL" id="JABFUC010000007">
    <property type="protein sequence ID" value="MCG6658043.1"/>
    <property type="molecule type" value="Genomic_DNA"/>
</dbReference>